<accession>A0A9P7QJA6</accession>
<keyword evidence="3" id="KW-1185">Reference proteome</keyword>
<feature type="region of interest" description="Disordered" evidence="1">
    <location>
        <begin position="1"/>
        <end position="33"/>
    </location>
</feature>
<dbReference type="AlphaFoldDB" id="A0A9P7QJA6"/>
<proteinExistence type="predicted"/>
<gene>
    <name evidence="2" type="ORF">E4U09_001853</name>
</gene>
<evidence type="ECO:0000256" key="1">
    <source>
        <dbReference type="SAM" id="MobiDB-lite"/>
    </source>
</evidence>
<comment type="caution">
    <text evidence="2">The sequence shown here is derived from an EMBL/GenBank/DDBJ whole genome shotgun (WGS) entry which is preliminary data.</text>
</comment>
<protein>
    <submittedName>
        <fullName evidence="2">Uncharacterized protein</fullName>
    </submittedName>
</protein>
<name>A0A9P7QJA6_9HYPO</name>
<dbReference type="EMBL" id="SRRH01000176">
    <property type="protein sequence ID" value="KAG6296177.1"/>
    <property type="molecule type" value="Genomic_DNA"/>
</dbReference>
<sequence length="176" mass="19857">MIYTGNYEELSSEVPAEDIQSSSPESAKPGPDPKVILHAKMMEMGDIYLVDGLGLLANDKFNNRLKSQTTRNVLVEIVPEAYTMEFKSCKLIRTTLIDFMRRRLMQRPLPAEVEESWEDATKNVPEFTRDLLKSFKDMPVLGHCNYCGKSKTVPVAPLQLTCLLCRKSGALNLRMG</sequence>
<reference evidence="2 3" key="1">
    <citation type="journal article" date="2020" name="bioRxiv">
        <title>Whole genome comparisons of ergot fungi reveals the divergence and evolution of species within the genus Claviceps are the result of varying mechanisms driving genome evolution and host range expansion.</title>
        <authorList>
            <person name="Wyka S.A."/>
            <person name="Mondo S.J."/>
            <person name="Liu M."/>
            <person name="Dettman J."/>
            <person name="Nalam V."/>
            <person name="Broders K.D."/>
        </authorList>
    </citation>
    <scope>NUCLEOTIDE SEQUENCE [LARGE SCALE GENOMIC DNA]</scope>
    <source>
        <strain evidence="2 3">Clav52</strain>
    </source>
</reference>
<evidence type="ECO:0000313" key="2">
    <source>
        <dbReference type="EMBL" id="KAG6296177.1"/>
    </source>
</evidence>
<evidence type="ECO:0000313" key="3">
    <source>
        <dbReference type="Proteomes" id="UP000707071"/>
    </source>
</evidence>
<dbReference type="Proteomes" id="UP000707071">
    <property type="component" value="Unassembled WGS sequence"/>
</dbReference>
<organism evidence="2 3">
    <name type="scientific">Claviceps aff. purpurea</name>
    <dbReference type="NCBI Taxonomy" id="1967640"/>
    <lineage>
        <taxon>Eukaryota</taxon>
        <taxon>Fungi</taxon>
        <taxon>Dikarya</taxon>
        <taxon>Ascomycota</taxon>
        <taxon>Pezizomycotina</taxon>
        <taxon>Sordariomycetes</taxon>
        <taxon>Hypocreomycetidae</taxon>
        <taxon>Hypocreales</taxon>
        <taxon>Clavicipitaceae</taxon>
        <taxon>Claviceps</taxon>
    </lineage>
</organism>